<sequence>MKLNEIPILVEEKRLIRVCFPVYMLSLFGLLYAFLTQPDIIFPDDLIPDRLLFSDYVSLICESTALFAFSGLIYVFYQALERIIDYDRVLSARFFLMASVLCVPFYVLSAKIGTMWFGTAGLPGALDLFSNILIVIFLFSTLNSLCILYLSTEEKLRVLSQRALLCYVGMLVLGLCFFLLALTSVPNLLLASIAVVQLVLAALVFKSLYAMLGYSPYEEELKRRTASCE</sequence>
<proteinExistence type="predicted"/>
<feature type="transmembrane region" description="Helical" evidence="1">
    <location>
        <begin position="128"/>
        <end position="151"/>
    </location>
</feature>
<reference evidence="3" key="1">
    <citation type="submission" date="2019-05" db="EMBL/GenBank/DDBJ databases">
        <title>Prevotella brunnea sp. nov., isolated from a wound of a patient.</title>
        <authorList>
            <person name="Buhl M."/>
        </authorList>
    </citation>
    <scope>NUCLEOTIDE SEQUENCE [LARGE SCALE GENOMIC DNA]</scope>
    <source>
        <strain evidence="3">A2672</strain>
    </source>
</reference>
<evidence type="ECO:0008006" key="4">
    <source>
        <dbReference type="Google" id="ProtNLM"/>
    </source>
</evidence>
<name>A0A5C8GMP1_9BACT</name>
<feature type="transmembrane region" description="Helical" evidence="1">
    <location>
        <begin position="188"/>
        <end position="214"/>
    </location>
</feature>
<keyword evidence="3" id="KW-1185">Reference proteome</keyword>
<keyword evidence="1" id="KW-0472">Membrane</keyword>
<gene>
    <name evidence="2" type="ORF">ETF27_01720</name>
</gene>
<dbReference type="AlphaFoldDB" id="A0A5C8GMP1"/>
<feature type="transmembrane region" description="Helical" evidence="1">
    <location>
        <begin position="15"/>
        <end position="36"/>
    </location>
</feature>
<accession>A0A5C8GMP1</accession>
<keyword evidence="1" id="KW-0812">Transmembrane</keyword>
<comment type="caution">
    <text evidence="2">The sequence shown here is derived from an EMBL/GenBank/DDBJ whole genome shotgun (WGS) entry which is preliminary data.</text>
</comment>
<feature type="transmembrane region" description="Helical" evidence="1">
    <location>
        <begin position="163"/>
        <end position="182"/>
    </location>
</feature>
<dbReference type="EMBL" id="SDIK01000011">
    <property type="protein sequence ID" value="TXJ63112.1"/>
    <property type="molecule type" value="Genomic_DNA"/>
</dbReference>
<evidence type="ECO:0000313" key="3">
    <source>
        <dbReference type="Proteomes" id="UP000321612"/>
    </source>
</evidence>
<feature type="transmembrane region" description="Helical" evidence="1">
    <location>
        <begin position="89"/>
        <end position="108"/>
    </location>
</feature>
<dbReference type="Proteomes" id="UP000321612">
    <property type="component" value="Unassembled WGS sequence"/>
</dbReference>
<feature type="transmembrane region" description="Helical" evidence="1">
    <location>
        <begin position="56"/>
        <end position="77"/>
    </location>
</feature>
<keyword evidence="1" id="KW-1133">Transmembrane helix</keyword>
<organism evidence="2 3">
    <name type="scientific">Prevotella brunnea</name>
    <dbReference type="NCBI Taxonomy" id="2508867"/>
    <lineage>
        <taxon>Bacteria</taxon>
        <taxon>Pseudomonadati</taxon>
        <taxon>Bacteroidota</taxon>
        <taxon>Bacteroidia</taxon>
        <taxon>Bacteroidales</taxon>
        <taxon>Prevotellaceae</taxon>
        <taxon>Prevotella</taxon>
    </lineage>
</organism>
<protein>
    <recommendedName>
        <fullName evidence="4">DUF998 domain-containing protein</fullName>
    </recommendedName>
</protein>
<evidence type="ECO:0000256" key="1">
    <source>
        <dbReference type="SAM" id="Phobius"/>
    </source>
</evidence>
<evidence type="ECO:0000313" key="2">
    <source>
        <dbReference type="EMBL" id="TXJ63112.1"/>
    </source>
</evidence>